<feature type="region of interest" description="Disordered" evidence="2">
    <location>
        <begin position="347"/>
        <end position="410"/>
    </location>
</feature>
<evidence type="ECO:0000259" key="4">
    <source>
        <dbReference type="PROSITE" id="PS51294"/>
    </source>
</evidence>
<accession>A0AAW1NYW9</accession>
<dbReference type="Pfam" id="PF00249">
    <property type="entry name" value="Myb_DNA-binding"/>
    <property type="match status" value="1"/>
</dbReference>
<gene>
    <name evidence="5" type="ORF">WJX73_000224</name>
</gene>
<feature type="region of interest" description="Disordered" evidence="2">
    <location>
        <begin position="458"/>
        <end position="481"/>
    </location>
</feature>
<dbReference type="SUPFAM" id="SSF46689">
    <property type="entry name" value="Homeodomain-like"/>
    <property type="match status" value="1"/>
</dbReference>
<feature type="compositionally biased region" description="Basic and acidic residues" evidence="2">
    <location>
        <begin position="154"/>
        <end position="167"/>
    </location>
</feature>
<dbReference type="InterPro" id="IPR001005">
    <property type="entry name" value="SANT/Myb"/>
</dbReference>
<organism evidence="5 6">
    <name type="scientific">Symbiochloris irregularis</name>
    <dbReference type="NCBI Taxonomy" id="706552"/>
    <lineage>
        <taxon>Eukaryota</taxon>
        <taxon>Viridiplantae</taxon>
        <taxon>Chlorophyta</taxon>
        <taxon>core chlorophytes</taxon>
        <taxon>Trebouxiophyceae</taxon>
        <taxon>Trebouxiales</taxon>
        <taxon>Trebouxiaceae</taxon>
        <taxon>Symbiochloris</taxon>
    </lineage>
</organism>
<evidence type="ECO:0008006" key="7">
    <source>
        <dbReference type="Google" id="ProtNLM"/>
    </source>
</evidence>
<feature type="compositionally biased region" description="Polar residues" evidence="2">
    <location>
        <begin position="95"/>
        <end position="109"/>
    </location>
</feature>
<name>A0AAW1NYW9_9CHLO</name>
<feature type="domain" description="Myb-like" evidence="3">
    <location>
        <begin position="402"/>
        <end position="455"/>
    </location>
</feature>
<keyword evidence="1" id="KW-0539">Nucleus</keyword>
<proteinExistence type="predicted"/>
<dbReference type="Gene3D" id="1.10.246.220">
    <property type="match status" value="1"/>
</dbReference>
<dbReference type="Proteomes" id="UP001465755">
    <property type="component" value="Unassembled WGS sequence"/>
</dbReference>
<dbReference type="PANTHER" id="PTHR46734">
    <property type="entry name" value="TELOMERIC REPEAT-BINDING FACTOR 1 TERF1"/>
    <property type="match status" value="1"/>
</dbReference>
<dbReference type="EMBL" id="JALJOQ010000091">
    <property type="protein sequence ID" value="KAK9799321.1"/>
    <property type="molecule type" value="Genomic_DNA"/>
</dbReference>
<feature type="compositionally biased region" description="Basic and acidic residues" evidence="2">
    <location>
        <begin position="367"/>
        <end position="379"/>
    </location>
</feature>
<evidence type="ECO:0000313" key="6">
    <source>
        <dbReference type="Proteomes" id="UP001465755"/>
    </source>
</evidence>
<evidence type="ECO:0000313" key="5">
    <source>
        <dbReference type="EMBL" id="KAK9799321.1"/>
    </source>
</evidence>
<feature type="compositionally biased region" description="Basic residues" evidence="2">
    <location>
        <begin position="1"/>
        <end position="13"/>
    </location>
</feature>
<comment type="caution">
    <text evidence="5">The sequence shown here is derived from an EMBL/GenBank/DDBJ whole genome shotgun (WGS) entry which is preliminary data.</text>
</comment>
<feature type="region of interest" description="Disordered" evidence="2">
    <location>
        <begin position="1"/>
        <end position="188"/>
    </location>
</feature>
<dbReference type="AlphaFoldDB" id="A0AAW1NYW9"/>
<evidence type="ECO:0000256" key="1">
    <source>
        <dbReference type="ARBA" id="ARBA00023242"/>
    </source>
</evidence>
<evidence type="ECO:0000259" key="3">
    <source>
        <dbReference type="PROSITE" id="PS50090"/>
    </source>
</evidence>
<reference evidence="5 6" key="1">
    <citation type="journal article" date="2024" name="Nat. Commun.">
        <title>Phylogenomics reveals the evolutionary origins of lichenization in chlorophyte algae.</title>
        <authorList>
            <person name="Puginier C."/>
            <person name="Libourel C."/>
            <person name="Otte J."/>
            <person name="Skaloud P."/>
            <person name="Haon M."/>
            <person name="Grisel S."/>
            <person name="Petersen M."/>
            <person name="Berrin J.G."/>
            <person name="Delaux P.M."/>
            <person name="Dal Grande F."/>
            <person name="Keller J."/>
        </authorList>
    </citation>
    <scope>NUCLEOTIDE SEQUENCE [LARGE SCALE GENOMIC DNA]</scope>
    <source>
        <strain evidence="5 6">SAG 2036</strain>
    </source>
</reference>
<dbReference type="SMART" id="SM00717">
    <property type="entry name" value="SANT"/>
    <property type="match status" value="1"/>
</dbReference>
<sequence length="481" mass="51799">MSTVSKARRQKKGAPRDRGMFAPKSSSPDPSRSQPKPMSARRGGRKPTSTTLRRQRAERRAQVAEQMAHKETEEEEESKEHDADEHMQELPAASPDQQPPSEAAQQPTVTSGGQATTTTTAATTGPGPASQYAAPSFRPSQASDPGEDSDAGADPEKEETPKPDPPPKRGRASPASPPPPPPPAAAAAAALGQALVLAVPTGAGDDHLQGARIDAEHEHLQEQDAAEVQAELCTKRVDVHLYDPGDQEGPLPLFVPASATVAYLKREIERHSGVMPMYQRVEVRDPDGGRRELEDEDRKTRRSILLSEWFPSQAPTYSVLCSFRPRTPERSGESNAAEVLLGLQGGDAQHPATATAPAAAAQAAARTEARREAAREDSRPSTPPPNPKRKKPAVASPSHQRPAGQKAGRWTAEDVDLLIRLMEQGNDGKWASIKNLGYFPSRSQVDIKDKWRNLVKAADAGPARKMRKPSPEPAQQGLLSD</sequence>
<dbReference type="PANTHER" id="PTHR46734:SF1">
    <property type="entry name" value="TELOMERIC REPEAT-BINDING FACTOR 1"/>
    <property type="match status" value="1"/>
</dbReference>
<feature type="domain" description="HTH myb-type" evidence="4">
    <location>
        <begin position="408"/>
        <end position="459"/>
    </location>
</feature>
<dbReference type="InterPro" id="IPR009057">
    <property type="entry name" value="Homeodomain-like_sf"/>
</dbReference>
<keyword evidence="6" id="KW-1185">Reference proteome</keyword>
<protein>
    <recommendedName>
        <fullName evidence="7">Myb-like domain-containing protein</fullName>
    </recommendedName>
</protein>
<feature type="compositionally biased region" description="Polar residues" evidence="2">
    <location>
        <begin position="24"/>
        <end position="36"/>
    </location>
</feature>
<dbReference type="PROSITE" id="PS51294">
    <property type="entry name" value="HTH_MYB"/>
    <property type="match status" value="1"/>
</dbReference>
<evidence type="ECO:0000256" key="2">
    <source>
        <dbReference type="SAM" id="MobiDB-lite"/>
    </source>
</evidence>
<dbReference type="InterPro" id="IPR052450">
    <property type="entry name" value="TRBD-Containing_Protein"/>
</dbReference>
<feature type="compositionally biased region" description="Pro residues" evidence="2">
    <location>
        <begin position="175"/>
        <end position="184"/>
    </location>
</feature>
<dbReference type="CDD" id="cd11660">
    <property type="entry name" value="SANT_TRF"/>
    <property type="match status" value="1"/>
</dbReference>
<feature type="compositionally biased region" description="Low complexity" evidence="2">
    <location>
        <begin position="110"/>
        <end position="131"/>
    </location>
</feature>
<dbReference type="InterPro" id="IPR017930">
    <property type="entry name" value="Myb_dom"/>
</dbReference>
<feature type="compositionally biased region" description="Basic and acidic residues" evidence="2">
    <location>
        <begin position="58"/>
        <end position="88"/>
    </location>
</feature>
<feature type="compositionally biased region" description="Low complexity" evidence="2">
    <location>
        <begin position="348"/>
        <end position="366"/>
    </location>
</feature>
<dbReference type="PROSITE" id="PS50090">
    <property type="entry name" value="MYB_LIKE"/>
    <property type="match status" value="1"/>
</dbReference>